<dbReference type="PRINTS" id="PR00645">
    <property type="entry name" value="CXCCHMKINER4"/>
</dbReference>
<reference evidence="16 17" key="1">
    <citation type="journal article" date="2014" name="Nat. Genet.">
        <title>Whole-genome sequence of a flatfish provides insights into ZW sex chromosome evolution and adaptation to a benthic lifestyle.</title>
        <authorList>
            <person name="Chen S."/>
            <person name="Zhang G."/>
            <person name="Shao C."/>
            <person name="Huang Q."/>
            <person name="Liu G."/>
            <person name="Zhang P."/>
            <person name="Song W."/>
            <person name="An N."/>
            <person name="Chalopin D."/>
            <person name="Volff J.N."/>
            <person name="Hong Y."/>
            <person name="Li Q."/>
            <person name="Sha Z."/>
            <person name="Zhou H."/>
            <person name="Xie M."/>
            <person name="Yu Q."/>
            <person name="Liu Y."/>
            <person name="Xiang H."/>
            <person name="Wang N."/>
            <person name="Wu K."/>
            <person name="Yang C."/>
            <person name="Zhou Q."/>
            <person name="Liao X."/>
            <person name="Yang L."/>
            <person name="Hu Q."/>
            <person name="Zhang J."/>
            <person name="Meng L."/>
            <person name="Jin L."/>
            <person name="Tian Y."/>
            <person name="Lian J."/>
            <person name="Yang J."/>
            <person name="Miao G."/>
            <person name="Liu S."/>
            <person name="Liang Z."/>
            <person name="Yan F."/>
            <person name="Li Y."/>
            <person name="Sun B."/>
            <person name="Zhang H."/>
            <person name="Zhang J."/>
            <person name="Zhu Y."/>
            <person name="Du M."/>
            <person name="Zhao Y."/>
            <person name="Schartl M."/>
            <person name="Tang Q."/>
            <person name="Wang J."/>
        </authorList>
    </citation>
    <scope>NUCLEOTIDE SEQUENCE</scope>
</reference>
<feature type="transmembrane region" description="Helical" evidence="14">
    <location>
        <begin position="60"/>
        <end position="80"/>
    </location>
</feature>
<dbReference type="PROSITE" id="PS50262">
    <property type="entry name" value="G_PROTEIN_RECEP_F1_2"/>
    <property type="match status" value="1"/>
</dbReference>
<dbReference type="PANTHER" id="PTHR10489:SF627">
    <property type="entry name" value="C-C CHEMOKINE RECEPTOR TYPE 8"/>
    <property type="match status" value="1"/>
</dbReference>
<dbReference type="PRINTS" id="PR00237">
    <property type="entry name" value="GPCRRHODOPSN"/>
</dbReference>
<evidence type="ECO:0000256" key="10">
    <source>
        <dbReference type="ARBA" id="ARBA00023170"/>
    </source>
</evidence>
<dbReference type="InterPro" id="IPR050119">
    <property type="entry name" value="CCR1-9-like"/>
</dbReference>
<keyword evidence="8 14" id="KW-0472">Membrane</keyword>
<evidence type="ECO:0000256" key="4">
    <source>
        <dbReference type="ARBA" id="ARBA00022692"/>
    </source>
</evidence>
<keyword evidence="5" id="KW-0967">Endosome</keyword>
<evidence type="ECO:0000256" key="6">
    <source>
        <dbReference type="ARBA" id="ARBA00022989"/>
    </source>
</evidence>
<dbReference type="InterPro" id="IPR000276">
    <property type="entry name" value="GPCR_Rhodpsn"/>
</dbReference>
<dbReference type="Proteomes" id="UP000265120">
    <property type="component" value="Chromosome 13"/>
</dbReference>
<dbReference type="KEGG" id="csem:103388769"/>
<keyword evidence="11" id="KW-0325">Glycoprotein</keyword>
<evidence type="ECO:0000256" key="9">
    <source>
        <dbReference type="ARBA" id="ARBA00023157"/>
    </source>
</evidence>
<dbReference type="Ensembl" id="ENSCSET00000017698.1">
    <property type="protein sequence ID" value="ENSCSEP00000017479.1"/>
    <property type="gene ID" value="ENSCSEG00000011216.1"/>
</dbReference>
<dbReference type="GeneTree" id="ENSGT01020000230359"/>
<dbReference type="GO" id="GO:0009897">
    <property type="term" value="C:external side of plasma membrane"/>
    <property type="evidence" value="ECO:0007669"/>
    <property type="project" value="TreeGrafter"/>
</dbReference>
<dbReference type="SUPFAM" id="SSF81321">
    <property type="entry name" value="Family A G protein-coupled receptor-like"/>
    <property type="match status" value="1"/>
</dbReference>
<keyword evidence="17" id="KW-1185">Reference proteome</keyword>
<feature type="domain" description="G-protein coupled receptors family 1 profile" evidence="15">
    <location>
        <begin position="72"/>
        <end position="328"/>
    </location>
</feature>
<evidence type="ECO:0000256" key="11">
    <source>
        <dbReference type="ARBA" id="ARBA00023180"/>
    </source>
</evidence>
<evidence type="ECO:0000256" key="13">
    <source>
        <dbReference type="RuleBase" id="RU000688"/>
    </source>
</evidence>
<dbReference type="RefSeq" id="XP_008322139.1">
    <property type="nucleotide sequence ID" value="XM_008323917.2"/>
</dbReference>
<keyword evidence="12 13" id="KW-0807">Transducer</keyword>
<reference evidence="16" key="3">
    <citation type="submission" date="2025-09" db="UniProtKB">
        <authorList>
            <consortium name="Ensembl"/>
        </authorList>
    </citation>
    <scope>IDENTIFICATION</scope>
</reference>
<name>A0A3P8VT50_CYNSE</name>
<evidence type="ECO:0000256" key="5">
    <source>
        <dbReference type="ARBA" id="ARBA00022753"/>
    </source>
</evidence>
<evidence type="ECO:0000256" key="8">
    <source>
        <dbReference type="ARBA" id="ARBA00023136"/>
    </source>
</evidence>
<comment type="similarity">
    <text evidence="13">Belongs to the G-protein coupled receptor 1 family.</text>
</comment>
<keyword evidence="9" id="KW-1015">Disulfide bond</keyword>
<feature type="transmembrane region" description="Helical" evidence="14">
    <location>
        <begin position="233"/>
        <end position="252"/>
    </location>
</feature>
<dbReference type="GO" id="GO:0005769">
    <property type="term" value="C:early endosome"/>
    <property type="evidence" value="ECO:0007669"/>
    <property type="project" value="UniProtKB-SubCell"/>
</dbReference>
<dbReference type="Gene3D" id="1.20.1070.10">
    <property type="entry name" value="Rhodopsin 7-helix transmembrane proteins"/>
    <property type="match status" value="1"/>
</dbReference>
<dbReference type="GO" id="GO:0016493">
    <property type="term" value="F:C-C chemokine receptor activity"/>
    <property type="evidence" value="ECO:0007669"/>
    <property type="project" value="TreeGrafter"/>
</dbReference>
<reference evidence="16" key="2">
    <citation type="submission" date="2025-08" db="UniProtKB">
        <authorList>
            <consortium name="Ensembl"/>
        </authorList>
    </citation>
    <scope>IDENTIFICATION</scope>
</reference>
<dbReference type="Pfam" id="PF00001">
    <property type="entry name" value="7tm_1"/>
    <property type="match status" value="1"/>
</dbReference>
<dbReference type="InParanoid" id="A0A3P8VT50"/>
<evidence type="ECO:0000256" key="2">
    <source>
        <dbReference type="ARBA" id="ARBA00004651"/>
    </source>
</evidence>
<feature type="transmembrane region" description="Helical" evidence="14">
    <location>
        <begin position="132"/>
        <end position="149"/>
    </location>
</feature>
<dbReference type="GO" id="GO:0007204">
    <property type="term" value="P:positive regulation of cytosolic calcium ion concentration"/>
    <property type="evidence" value="ECO:0007669"/>
    <property type="project" value="TreeGrafter"/>
</dbReference>
<evidence type="ECO:0000259" key="15">
    <source>
        <dbReference type="PROSITE" id="PS50262"/>
    </source>
</evidence>
<evidence type="ECO:0000313" key="16">
    <source>
        <dbReference type="Ensembl" id="ENSCSEP00000017479.1"/>
    </source>
</evidence>
<evidence type="ECO:0000256" key="1">
    <source>
        <dbReference type="ARBA" id="ARBA00004412"/>
    </source>
</evidence>
<proteinExistence type="inferred from homology"/>
<keyword evidence="3" id="KW-1003">Cell membrane</keyword>
<feature type="transmembrane region" description="Helical" evidence="14">
    <location>
        <begin position="264"/>
        <end position="282"/>
    </location>
</feature>
<keyword evidence="6 14" id="KW-1133">Transmembrane helix</keyword>
<dbReference type="OrthoDB" id="8951197at2759"/>
<dbReference type="PRINTS" id="PR00657">
    <property type="entry name" value="CCCHEMOKINER"/>
</dbReference>
<dbReference type="PANTHER" id="PTHR10489">
    <property type="entry name" value="CELL ADHESION MOLECULE"/>
    <property type="match status" value="1"/>
</dbReference>
<dbReference type="CTD" id="100329767"/>
<dbReference type="GO" id="GO:0019957">
    <property type="term" value="F:C-C chemokine binding"/>
    <property type="evidence" value="ECO:0007669"/>
    <property type="project" value="TreeGrafter"/>
</dbReference>
<dbReference type="STRING" id="244447.ENSCSEP00000017479"/>
<dbReference type="PROSITE" id="PS00237">
    <property type="entry name" value="G_PROTEIN_RECEP_F1_1"/>
    <property type="match status" value="1"/>
</dbReference>
<dbReference type="GO" id="GO:0006955">
    <property type="term" value="P:immune response"/>
    <property type="evidence" value="ECO:0007669"/>
    <property type="project" value="TreeGrafter"/>
</dbReference>
<keyword evidence="10 13" id="KW-0675">Receptor</keyword>
<keyword evidence="4 13" id="KW-0812">Transmembrane</keyword>
<protein>
    <submittedName>
        <fullName evidence="16">C-C motif chemokine receptor 8</fullName>
    </submittedName>
</protein>
<dbReference type="GO" id="GO:0019722">
    <property type="term" value="P:calcium-mediated signaling"/>
    <property type="evidence" value="ECO:0007669"/>
    <property type="project" value="TreeGrafter"/>
</dbReference>
<feature type="transmembrane region" description="Helical" evidence="14">
    <location>
        <begin position="92"/>
        <end position="112"/>
    </location>
</feature>
<evidence type="ECO:0000256" key="12">
    <source>
        <dbReference type="ARBA" id="ARBA00023224"/>
    </source>
</evidence>
<dbReference type="CDD" id="cd14984">
    <property type="entry name" value="7tmA_Chemokine_R"/>
    <property type="match status" value="1"/>
</dbReference>
<comment type="subcellular location">
    <subcellularLocation>
        <location evidence="2">Cell membrane</location>
        <topology evidence="2">Multi-pass membrane protein</topology>
    </subcellularLocation>
    <subcellularLocation>
        <location evidence="1">Early endosome</location>
    </subcellularLocation>
</comment>
<dbReference type="InterPro" id="IPR017452">
    <property type="entry name" value="GPCR_Rhodpsn_7TM"/>
</dbReference>
<dbReference type="GO" id="GO:0060326">
    <property type="term" value="P:cell chemotaxis"/>
    <property type="evidence" value="ECO:0007669"/>
    <property type="project" value="TreeGrafter"/>
</dbReference>
<dbReference type="InterPro" id="IPR001277">
    <property type="entry name" value="CXCR4/ACKR2"/>
</dbReference>
<evidence type="ECO:0000256" key="3">
    <source>
        <dbReference type="ARBA" id="ARBA00022475"/>
    </source>
</evidence>
<sequence>MTGTLAVTAFSTTENSSTQDAQGSTPASSTENYYYYYYNLPDGDIGLCVYERHGAIFLPVLYSIFFLLGLFGNSLVIWVISCGVRLRSMTDVCLLNLAVADLLLMCSLPFLAYQAHNQWLFGDGMCKVVLGIYNIVFYSGIFFVTLMSIDRYLAIVHAVYALKVRTRSFGMVAAAVVWVAGFTASFPELTFLKQQTSGNITKCFPEYYAGTGEYWDTNASHFWQVFSLFKMNIIGLIIPAIVICFCYSRIIWRLMLSQRSKKQAIRLVVIVVTAFFSCWIPYNVTSFFKALELLHIYTECESSKAIRLALEVTEAIAYSHSCLNPFLYVFVGEKFRRHLIKLVNKTPCKLCQMIKTCIPQDSRVGSTYSQTTSLDERSTGV</sequence>
<accession>A0A3P8VT50</accession>
<dbReference type="AlphaFoldDB" id="A0A3P8VT50"/>
<dbReference type="OMA" id="CKVVLGI"/>
<dbReference type="InterPro" id="IPR000355">
    <property type="entry name" value="Chemokine_rcpt"/>
</dbReference>
<evidence type="ECO:0000256" key="14">
    <source>
        <dbReference type="SAM" id="Phobius"/>
    </source>
</evidence>
<keyword evidence="7 13" id="KW-0297">G-protein coupled receptor</keyword>
<evidence type="ECO:0000313" key="17">
    <source>
        <dbReference type="Proteomes" id="UP000265120"/>
    </source>
</evidence>
<feature type="transmembrane region" description="Helical" evidence="14">
    <location>
        <begin position="169"/>
        <end position="186"/>
    </location>
</feature>
<organism evidence="16 17">
    <name type="scientific">Cynoglossus semilaevis</name>
    <name type="common">Tongue sole</name>
    <dbReference type="NCBI Taxonomy" id="244447"/>
    <lineage>
        <taxon>Eukaryota</taxon>
        <taxon>Metazoa</taxon>
        <taxon>Chordata</taxon>
        <taxon>Craniata</taxon>
        <taxon>Vertebrata</taxon>
        <taxon>Euteleostomi</taxon>
        <taxon>Actinopterygii</taxon>
        <taxon>Neopterygii</taxon>
        <taxon>Teleostei</taxon>
        <taxon>Neoteleostei</taxon>
        <taxon>Acanthomorphata</taxon>
        <taxon>Carangaria</taxon>
        <taxon>Pleuronectiformes</taxon>
        <taxon>Pleuronectoidei</taxon>
        <taxon>Cynoglossidae</taxon>
        <taxon>Cynoglossinae</taxon>
        <taxon>Cynoglossus</taxon>
    </lineage>
</organism>
<dbReference type="GeneID" id="103388769"/>
<dbReference type="FunFam" id="1.20.1070.10:FF:000026">
    <property type="entry name" value="C-C chemokine receptor type 5"/>
    <property type="match status" value="1"/>
</dbReference>
<evidence type="ECO:0000256" key="7">
    <source>
        <dbReference type="ARBA" id="ARBA00023040"/>
    </source>
</evidence>